<evidence type="ECO:0000313" key="1">
    <source>
        <dbReference type="EMBL" id="VAX42633.1"/>
    </source>
</evidence>
<gene>
    <name evidence="1" type="ORF">MNBD_PLANCTO03-1482</name>
</gene>
<organism evidence="1">
    <name type="scientific">hydrothermal vent metagenome</name>
    <dbReference type="NCBI Taxonomy" id="652676"/>
    <lineage>
        <taxon>unclassified sequences</taxon>
        <taxon>metagenomes</taxon>
        <taxon>ecological metagenomes</taxon>
    </lineage>
</organism>
<accession>A0A3B1DZA1</accession>
<reference evidence="1" key="1">
    <citation type="submission" date="2018-06" db="EMBL/GenBank/DDBJ databases">
        <authorList>
            <person name="Zhirakovskaya E."/>
        </authorList>
    </citation>
    <scope>NUCLEOTIDE SEQUENCE</scope>
</reference>
<feature type="non-terminal residue" evidence="1">
    <location>
        <position position="139"/>
    </location>
</feature>
<protein>
    <submittedName>
        <fullName evidence="1">Uncharacterized protein</fullName>
    </submittedName>
</protein>
<dbReference type="EMBL" id="UOGK01000731">
    <property type="protein sequence ID" value="VAX42633.1"/>
    <property type="molecule type" value="Genomic_DNA"/>
</dbReference>
<sequence>MRLERSVVCIVTVGVLAPLALAQDYGDREMDDFMRDKAAVDISIVGFAGGEWRTLNTDAGKLVKRSSFDNPMFVDVGEIEVEGGGQTDTVEAAWWDIQVPEGTFLNFVMRTQNGNDFVPFGATKGGDEIQAYSYEIGGQ</sequence>
<proteinExistence type="predicted"/>
<dbReference type="AlphaFoldDB" id="A0A3B1DZA1"/>
<name>A0A3B1DZA1_9ZZZZ</name>